<sequence length="223" mass="26472">MELSQDTKNILGLQLPTDPRWVDLAGISLAAILTDHAYCEQKAALTCISYIQRYSNKEELVEKLAPIVTEEWGHFRLVLNELKKTQPAFGHQRRDEYVNKLIAFQQKGGREEPRFLDQMLMMALVEARSCERFKRLSEGLEDAYLRRFYRRFMESEAGHYTLFIELAERYIDKEIVRNRWKEWLAYETTIMQELESCYKNNHETRFRYPHSFNSPGSNHQPVL</sequence>
<protein>
    <submittedName>
        <fullName evidence="1">tRNA-hydroxylase</fullName>
    </submittedName>
</protein>
<comment type="caution">
    <text evidence="1">The sequence shown here is derived from an EMBL/GenBank/DDBJ whole genome shotgun (WGS) entry which is preliminary data.</text>
</comment>
<proteinExistence type="predicted"/>
<name>A0ACC0TV65_9AGAM</name>
<evidence type="ECO:0000313" key="1">
    <source>
        <dbReference type="EMBL" id="KAI9450326.1"/>
    </source>
</evidence>
<evidence type="ECO:0000313" key="2">
    <source>
        <dbReference type="Proteomes" id="UP001207468"/>
    </source>
</evidence>
<organism evidence="1 2">
    <name type="scientific">Russula earlei</name>
    <dbReference type="NCBI Taxonomy" id="71964"/>
    <lineage>
        <taxon>Eukaryota</taxon>
        <taxon>Fungi</taxon>
        <taxon>Dikarya</taxon>
        <taxon>Basidiomycota</taxon>
        <taxon>Agaricomycotina</taxon>
        <taxon>Agaricomycetes</taxon>
        <taxon>Russulales</taxon>
        <taxon>Russulaceae</taxon>
        <taxon>Russula</taxon>
    </lineage>
</organism>
<dbReference type="EMBL" id="JAGFNK010000440">
    <property type="protein sequence ID" value="KAI9450326.1"/>
    <property type="molecule type" value="Genomic_DNA"/>
</dbReference>
<keyword evidence="2" id="KW-1185">Reference proteome</keyword>
<reference evidence="1" key="1">
    <citation type="submission" date="2021-03" db="EMBL/GenBank/DDBJ databases">
        <title>Evolutionary priming and transition to the ectomycorrhizal habit in an iconic lineage of mushroom-forming fungi: is preadaptation a requirement?</title>
        <authorList>
            <consortium name="DOE Joint Genome Institute"/>
            <person name="Looney B.P."/>
            <person name="Miyauchi S."/>
            <person name="Morin E."/>
            <person name="Drula E."/>
            <person name="Courty P.E."/>
            <person name="Chicoki N."/>
            <person name="Fauchery L."/>
            <person name="Kohler A."/>
            <person name="Kuo A."/>
            <person name="LaButti K."/>
            <person name="Pangilinan J."/>
            <person name="Lipzen A."/>
            <person name="Riley R."/>
            <person name="Andreopoulos W."/>
            <person name="He G."/>
            <person name="Johnson J."/>
            <person name="Barry K.W."/>
            <person name="Grigoriev I.V."/>
            <person name="Nagy L."/>
            <person name="Hibbett D."/>
            <person name="Henrissat B."/>
            <person name="Matheny P.B."/>
            <person name="Labbe J."/>
            <person name="Martin A.F."/>
        </authorList>
    </citation>
    <scope>NUCLEOTIDE SEQUENCE</scope>
    <source>
        <strain evidence="1">BPL698</strain>
    </source>
</reference>
<dbReference type="Proteomes" id="UP001207468">
    <property type="component" value="Unassembled WGS sequence"/>
</dbReference>
<gene>
    <name evidence="1" type="ORF">F5148DRAFT_1290910</name>
</gene>
<accession>A0ACC0TV65</accession>